<dbReference type="EMBL" id="HG996471">
    <property type="protein sequence ID" value="CAG1845091.1"/>
    <property type="molecule type" value="Genomic_DNA"/>
</dbReference>
<keyword evidence="3" id="KW-0804">Transcription</keyword>
<dbReference type="PANTHER" id="PTHR46665">
    <property type="entry name" value="TRANSCRIPTION FACTOR BHLH041-RELATED-RELATED"/>
    <property type="match status" value="1"/>
</dbReference>
<accession>A0A804JBW0</accession>
<dbReference type="EnsemblPlants" id="Ma06_t02630.1">
    <property type="protein sequence ID" value="Ma06_p02630.1"/>
    <property type="gene ID" value="Ma06_g02630"/>
</dbReference>
<dbReference type="InterPro" id="IPR055478">
    <property type="entry name" value="DUF7050"/>
</dbReference>
<keyword evidence="2" id="KW-0805">Transcription regulation</keyword>
<dbReference type="InterPro" id="IPR044658">
    <property type="entry name" value="bHLH92/bHLH041-like"/>
</dbReference>
<dbReference type="InParanoid" id="A0A804JBW0"/>
<dbReference type="Proteomes" id="UP000012960">
    <property type="component" value="Unplaced"/>
</dbReference>
<dbReference type="InterPro" id="IPR011598">
    <property type="entry name" value="bHLH_dom"/>
</dbReference>
<dbReference type="SUPFAM" id="SSF47459">
    <property type="entry name" value="HLH, helix-loop-helix DNA-binding domain"/>
    <property type="match status" value="1"/>
</dbReference>
<evidence type="ECO:0000256" key="4">
    <source>
        <dbReference type="SAM" id="Coils"/>
    </source>
</evidence>
<dbReference type="Pfam" id="PF23133">
    <property type="entry name" value="DUF7050"/>
    <property type="match status" value="1"/>
</dbReference>
<dbReference type="AlphaFoldDB" id="A0A804JBW0"/>
<dbReference type="PROSITE" id="PS50888">
    <property type="entry name" value="BHLH"/>
    <property type="match status" value="1"/>
</dbReference>
<proteinExistence type="inferred from homology"/>
<dbReference type="OMA" id="VAHKGAN"/>
<dbReference type="Gene3D" id="4.10.280.10">
    <property type="entry name" value="Helix-loop-helix DNA-binding domain"/>
    <property type="match status" value="1"/>
</dbReference>
<dbReference type="GO" id="GO:0005634">
    <property type="term" value="C:nucleus"/>
    <property type="evidence" value="ECO:0000318"/>
    <property type="project" value="GO_Central"/>
</dbReference>
<reference evidence="7" key="2">
    <citation type="submission" date="2021-05" db="UniProtKB">
        <authorList>
            <consortium name="EnsemblPlants"/>
        </authorList>
    </citation>
    <scope>IDENTIFICATION</scope>
    <source>
        <strain evidence="7">subsp. malaccensis</strain>
    </source>
</reference>
<protein>
    <submittedName>
        <fullName evidence="6">(wild Malaysian banana) hypothetical protein</fullName>
    </submittedName>
</protein>
<evidence type="ECO:0000256" key="3">
    <source>
        <dbReference type="ARBA" id="ARBA00023163"/>
    </source>
</evidence>
<feature type="domain" description="BHLH" evidence="5">
    <location>
        <begin position="334"/>
        <end position="383"/>
    </location>
</feature>
<dbReference type="FunCoup" id="A0A804JBW0">
    <property type="interactions" value="4890"/>
</dbReference>
<dbReference type="InterPro" id="IPR055477">
    <property type="entry name" value="DUF7049"/>
</dbReference>
<dbReference type="InterPro" id="IPR045239">
    <property type="entry name" value="bHLH95_bHLH"/>
</dbReference>
<evidence type="ECO:0000256" key="1">
    <source>
        <dbReference type="ARBA" id="ARBA00005510"/>
    </source>
</evidence>
<dbReference type="Pfam" id="PF23132">
    <property type="entry name" value="DUF7049"/>
    <property type="match status" value="1"/>
</dbReference>
<name>A0A804JBW0_MUSAM</name>
<dbReference type="OrthoDB" id="5778525at2759"/>
<dbReference type="Gramene" id="Ma06_t02630.1">
    <property type="protein sequence ID" value="Ma06_p02630.1"/>
    <property type="gene ID" value="Ma06_g02630"/>
</dbReference>
<evidence type="ECO:0000256" key="2">
    <source>
        <dbReference type="ARBA" id="ARBA00023015"/>
    </source>
</evidence>
<dbReference type="SMART" id="SM00353">
    <property type="entry name" value="HLH"/>
    <property type="match status" value="1"/>
</dbReference>
<comment type="similarity">
    <text evidence="1">Belongs to the bHLH protein family.</text>
</comment>
<dbReference type="CDD" id="cd11393">
    <property type="entry name" value="bHLH_AtbHLH_like"/>
    <property type="match status" value="1"/>
</dbReference>
<dbReference type="PANTHER" id="PTHR46665:SF1">
    <property type="entry name" value="SPERMATOGENESIS- AND OOGENESIS-SPECIFIC BASIC HELIX-LOOP-HELIX-CONTAINING PROTEIN 1"/>
    <property type="match status" value="1"/>
</dbReference>
<dbReference type="InterPro" id="IPR036638">
    <property type="entry name" value="HLH_DNA-bd_sf"/>
</dbReference>
<sequence length="520" mass="57817">MLSKCLSLEPHACPVAFMDTVFLLRPEARSRFLRTAARALGCTYICLWSPLYHPSSDCFTSMDGWHHEDDSSGRPSSSSGSPSRRLFAAYLRSLCSIRCSCVPGWAFKSSLPYIELKDSDLMNSASMQVQRQFYQEAGIKTAAFLGCTSGEIEFGMTTSSDANMHANVDQVFSEDFIRQSQLEQEFIHQTQLEELFPPPDSSDSSSLRSFSVESPECSSLLLANTSTVAPHQIPMSVYDRHRTVLFPSTAVDDAAIARAMLAVISSNSSSAANRSWSGRRVGAFKAYATPAFAPRCDPTPSSHGQKMIKMLINLLKKMNDMRFEARTQDARPTSNQLHHMISERKRREKLNESFDALRMLLPPVSKKDKASVLYNTRNYLNALKAQISELERRNRLLEMQVRRPDEKEEDGDSNERVRVQISRQATESTPEGEGVNLVITVRAGCNMIDLIHDVLQCLKRMGATTLLSVEAITGSPQKNDLIKASFTVRVKGADCDEETLEEAVTQAVAAVLERSATPTS</sequence>
<evidence type="ECO:0000313" key="8">
    <source>
        <dbReference type="Proteomes" id="UP000012960"/>
    </source>
</evidence>
<reference evidence="6" key="1">
    <citation type="submission" date="2021-03" db="EMBL/GenBank/DDBJ databases">
        <authorList>
            <consortium name="Genoscope - CEA"/>
            <person name="William W."/>
        </authorList>
    </citation>
    <scope>NUCLEOTIDE SEQUENCE</scope>
    <source>
        <strain evidence="6">Doubled-haploid Pahang</strain>
    </source>
</reference>
<keyword evidence="8" id="KW-1185">Reference proteome</keyword>
<dbReference type="GO" id="GO:0000976">
    <property type="term" value="F:transcription cis-regulatory region binding"/>
    <property type="evidence" value="ECO:0000318"/>
    <property type="project" value="GO_Central"/>
</dbReference>
<dbReference type="Pfam" id="PF00010">
    <property type="entry name" value="HLH"/>
    <property type="match status" value="1"/>
</dbReference>
<evidence type="ECO:0000313" key="7">
    <source>
        <dbReference type="EnsemblPlants" id="Ma06_p02630.1"/>
    </source>
</evidence>
<keyword evidence="4" id="KW-0175">Coiled coil</keyword>
<feature type="coiled-coil region" evidence="4">
    <location>
        <begin position="373"/>
        <end position="400"/>
    </location>
</feature>
<evidence type="ECO:0000313" key="6">
    <source>
        <dbReference type="EMBL" id="CAG1845091.1"/>
    </source>
</evidence>
<organism evidence="7 8">
    <name type="scientific">Musa acuminata subsp. malaccensis</name>
    <name type="common">Wild banana</name>
    <name type="synonym">Musa malaccensis</name>
    <dbReference type="NCBI Taxonomy" id="214687"/>
    <lineage>
        <taxon>Eukaryota</taxon>
        <taxon>Viridiplantae</taxon>
        <taxon>Streptophyta</taxon>
        <taxon>Embryophyta</taxon>
        <taxon>Tracheophyta</taxon>
        <taxon>Spermatophyta</taxon>
        <taxon>Magnoliopsida</taxon>
        <taxon>Liliopsida</taxon>
        <taxon>Zingiberales</taxon>
        <taxon>Musaceae</taxon>
        <taxon>Musa</taxon>
    </lineage>
</organism>
<evidence type="ECO:0000259" key="5">
    <source>
        <dbReference type="PROSITE" id="PS50888"/>
    </source>
</evidence>
<gene>
    <name evidence="6" type="ORF">GSMUA_148860.1</name>
</gene>
<dbReference type="GO" id="GO:0046983">
    <property type="term" value="F:protein dimerization activity"/>
    <property type="evidence" value="ECO:0007669"/>
    <property type="project" value="InterPro"/>
</dbReference>